<gene>
    <name evidence="6" type="ORF">ACFODU_12810</name>
</gene>
<protein>
    <submittedName>
        <fullName evidence="6">Glycoside hydrolase family 3 N-terminal domain-containing protein</fullName>
    </submittedName>
</protein>
<evidence type="ECO:0000259" key="4">
    <source>
        <dbReference type="Pfam" id="PF01915"/>
    </source>
</evidence>
<dbReference type="PANTHER" id="PTHR30620">
    <property type="entry name" value="PERIPLASMIC BETA-GLUCOSIDASE-RELATED"/>
    <property type="match status" value="1"/>
</dbReference>
<organism evidence="6 7">
    <name type="scientific">Alteraurantiacibacter palmitatis</name>
    <dbReference type="NCBI Taxonomy" id="2054628"/>
    <lineage>
        <taxon>Bacteria</taxon>
        <taxon>Pseudomonadati</taxon>
        <taxon>Pseudomonadota</taxon>
        <taxon>Alphaproteobacteria</taxon>
        <taxon>Sphingomonadales</taxon>
        <taxon>Erythrobacteraceae</taxon>
        <taxon>Alteraurantiacibacter</taxon>
    </lineage>
</organism>
<dbReference type="PANTHER" id="PTHR30620:SF77">
    <property type="entry name" value="LYSOSOMAL BETA GLUCOSIDASE-LIKE"/>
    <property type="match status" value="1"/>
</dbReference>
<feature type="domain" description="ExoP galactose-binding-like" evidence="5">
    <location>
        <begin position="671"/>
        <end position="794"/>
    </location>
</feature>
<dbReference type="InterPro" id="IPR041443">
    <property type="entry name" value="Exop_C"/>
</dbReference>
<sequence>MTHRKRRGWMVAAALGFSLIAGGCATDAGDAPAYDWADTRHDARIAELLSQMSVEAKIGQLIMPDISTITPEDVARYRFGSILNGGNSGPGGNDEAPAPEWLALADAMWDAAMSPMPDGQPVIPMLWATDAVHGHSNIPGATIFPHNIGLGATRNADLARRIGEATAAEIAVTGIDWTFAPTLAVATDDRWGRTYESFSEDTALVSELGEATILGLQGAPGSADFLGQRRVIATAKHFFGDGGTGGLDRGDTRGDLDDLKAVHGAPYIPAINQGVQTVMASFSSINGAKMHGDAPLLTGYLRGQMGFGGLVVGDWNGHGELAQCTNADCPDSLLAGLDIYMVPEDWRGLYDNLLAQVNDGTIPMQRLDEAVGRILRVKLEYGLFEKPRPSQRELAGQWALLGSPEHRDIARQAVRESLVLLKNEGGVLPIAGNAKVLVTGPGADSIAMQAGGWSITWQGGGELTNADFIGATSIYAGLADAVRAGGGTATLSADGSYTARPDVAVVVFGEEPYAEFVGDREDLAFRDEAGLDLLRRYDAAGIPTVAVFLSGRPLWVNRELAMADAFVAAWLPGSEGQGVADVLVGDADGQARHDFSGKLSFTWPAACAPGGGEALFPFGAGWTYADAPPARNFAAECALLSADRAGQLRLFQRGLNAQVSAAAQDASGNATLTNLVGASPARSLSVTAFDYRAQEDARRLAWTAPASLILTLPQGYRVAEGSSLVLTYSLDAVPGGPVQLQAGGRSLDLSSTFTLGAGKGWRTSRVPLACVWEDGARALQLRAPAGFTLSLAEIAISPESFGTDCKGPF</sequence>
<feature type="signal peptide" evidence="2">
    <location>
        <begin position="1"/>
        <end position="23"/>
    </location>
</feature>
<dbReference type="Gene3D" id="2.60.120.430">
    <property type="entry name" value="Galactose-binding lectin"/>
    <property type="match status" value="1"/>
</dbReference>
<evidence type="ECO:0000259" key="5">
    <source>
        <dbReference type="Pfam" id="PF18559"/>
    </source>
</evidence>
<dbReference type="EMBL" id="JBHRST010000020">
    <property type="protein sequence ID" value="MFC3098669.1"/>
    <property type="molecule type" value="Genomic_DNA"/>
</dbReference>
<keyword evidence="1 6" id="KW-0378">Hydrolase</keyword>
<dbReference type="Pfam" id="PF18559">
    <property type="entry name" value="Exop_C"/>
    <property type="match status" value="1"/>
</dbReference>
<evidence type="ECO:0000313" key="6">
    <source>
        <dbReference type="EMBL" id="MFC3098669.1"/>
    </source>
</evidence>
<keyword evidence="2" id="KW-0732">Signal</keyword>
<dbReference type="InterPro" id="IPR017853">
    <property type="entry name" value="GH"/>
</dbReference>
<feature type="chain" id="PRO_5045101461" evidence="2">
    <location>
        <begin position="24"/>
        <end position="809"/>
    </location>
</feature>
<proteinExistence type="predicted"/>
<dbReference type="InterPro" id="IPR036881">
    <property type="entry name" value="Glyco_hydro_3_C_sf"/>
</dbReference>
<keyword evidence="7" id="KW-1185">Reference proteome</keyword>
<dbReference type="Gene3D" id="3.20.20.300">
    <property type="entry name" value="Glycoside hydrolase, family 3, N-terminal domain"/>
    <property type="match status" value="1"/>
</dbReference>
<evidence type="ECO:0000256" key="2">
    <source>
        <dbReference type="SAM" id="SignalP"/>
    </source>
</evidence>
<comment type="caution">
    <text evidence="6">The sequence shown here is derived from an EMBL/GenBank/DDBJ whole genome shotgun (WGS) entry which is preliminary data.</text>
</comment>
<dbReference type="Proteomes" id="UP001595456">
    <property type="component" value="Unassembled WGS sequence"/>
</dbReference>
<feature type="domain" description="Glycoside hydrolase family 3 C-terminal" evidence="4">
    <location>
        <begin position="418"/>
        <end position="624"/>
    </location>
</feature>
<dbReference type="PROSITE" id="PS51257">
    <property type="entry name" value="PROKAR_LIPOPROTEIN"/>
    <property type="match status" value="1"/>
</dbReference>
<dbReference type="SUPFAM" id="SSF52279">
    <property type="entry name" value="Beta-D-glucan exohydrolase, C-terminal domain"/>
    <property type="match status" value="1"/>
</dbReference>
<name>A0ABV7E9Y5_9SPHN</name>
<dbReference type="Gene3D" id="3.40.50.1700">
    <property type="entry name" value="Glycoside hydrolase family 3 C-terminal domain"/>
    <property type="match status" value="1"/>
</dbReference>
<accession>A0ABV7E9Y5</accession>
<dbReference type="GO" id="GO:0016787">
    <property type="term" value="F:hydrolase activity"/>
    <property type="evidence" value="ECO:0007669"/>
    <property type="project" value="UniProtKB-KW"/>
</dbReference>
<dbReference type="Pfam" id="PF01915">
    <property type="entry name" value="Glyco_hydro_3_C"/>
    <property type="match status" value="1"/>
</dbReference>
<feature type="domain" description="Glycoside hydrolase family 3 N-terminal" evidence="3">
    <location>
        <begin position="54"/>
        <end position="377"/>
    </location>
</feature>
<dbReference type="InterPro" id="IPR002772">
    <property type="entry name" value="Glyco_hydro_3_C"/>
</dbReference>
<dbReference type="PRINTS" id="PR00133">
    <property type="entry name" value="GLHYDRLASE3"/>
</dbReference>
<evidence type="ECO:0000256" key="1">
    <source>
        <dbReference type="ARBA" id="ARBA00022801"/>
    </source>
</evidence>
<dbReference type="SUPFAM" id="SSF51445">
    <property type="entry name" value="(Trans)glycosidases"/>
    <property type="match status" value="1"/>
</dbReference>
<dbReference type="InterPro" id="IPR001764">
    <property type="entry name" value="Glyco_hydro_3_N"/>
</dbReference>
<evidence type="ECO:0000313" key="7">
    <source>
        <dbReference type="Proteomes" id="UP001595456"/>
    </source>
</evidence>
<dbReference type="Pfam" id="PF00933">
    <property type="entry name" value="Glyco_hydro_3"/>
    <property type="match status" value="1"/>
</dbReference>
<dbReference type="InterPro" id="IPR051915">
    <property type="entry name" value="Cellulose_Degrad_GH3"/>
</dbReference>
<dbReference type="InterPro" id="IPR036962">
    <property type="entry name" value="Glyco_hydro_3_N_sf"/>
</dbReference>
<evidence type="ECO:0000259" key="3">
    <source>
        <dbReference type="Pfam" id="PF00933"/>
    </source>
</evidence>
<reference evidence="7" key="1">
    <citation type="journal article" date="2019" name="Int. J. Syst. Evol. Microbiol.">
        <title>The Global Catalogue of Microorganisms (GCM) 10K type strain sequencing project: providing services to taxonomists for standard genome sequencing and annotation.</title>
        <authorList>
            <consortium name="The Broad Institute Genomics Platform"/>
            <consortium name="The Broad Institute Genome Sequencing Center for Infectious Disease"/>
            <person name="Wu L."/>
            <person name="Ma J."/>
        </authorList>
    </citation>
    <scope>NUCLEOTIDE SEQUENCE [LARGE SCALE GENOMIC DNA]</scope>
    <source>
        <strain evidence="7">KCTC 52607</strain>
    </source>
</reference>
<dbReference type="RefSeq" id="WP_336926402.1">
    <property type="nucleotide sequence ID" value="NZ_JBANRO010000007.1"/>
</dbReference>